<sequence length="214" mass="23792">MKLLEKLQESHVHIKDESSVYAKLEALFKGGASSLQIISDFDMTLSRYSVNNQRCPSSHGILEAGMCLSAEAKEHLHETNKKYRAIEIDPHMSPDEKIPFMLEWWGKAHSAMGNVVISKSMIKNAVATSTAMLKDGCSELFNTLHKHSVPLLVFSAGLGDVIEEVIRQKSHFHPNMKTVSNFMKFNEKDIMVGFDGLLIHSFNKNEGSSGSGNV</sequence>
<dbReference type="Pfam" id="PF05822">
    <property type="entry name" value="UMPH-1"/>
    <property type="match status" value="1"/>
</dbReference>
<dbReference type="InterPro" id="IPR006434">
    <property type="entry name" value="Pyrimidine_nucleotidase_eu"/>
</dbReference>
<comment type="catalytic activity">
    <reaction evidence="1">
        <text>a ribonucleoside 5'-phosphate + H2O = a ribonucleoside + phosphate</text>
        <dbReference type="Rhea" id="RHEA:12484"/>
        <dbReference type="ChEBI" id="CHEBI:15377"/>
        <dbReference type="ChEBI" id="CHEBI:18254"/>
        <dbReference type="ChEBI" id="CHEBI:43474"/>
        <dbReference type="ChEBI" id="CHEBI:58043"/>
        <dbReference type="EC" id="3.1.3.5"/>
    </reaction>
</comment>
<evidence type="ECO:0000256" key="5">
    <source>
        <dbReference type="ARBA" id="ARBA00022741"/>
    </source>
</evidence>
<evidence type="ECO:0000256" key="6">
    <source>
        <dbReference type="ARBA" id="ARBA00022801"/>
    </source>
</evidence>
<dbReference type="SUPFAM" id="SSF56784">
    <property type="entry name" value="HAD-like"/>
    <property type="match status" value="1"/>
</dbReference>
<dbReference type="PANTHER" id="PTHR13045:SF0">
    <property type="entry name" value="7-METHYLGUANOSINE PHOSPHATE-SPECIFIC 5'-NUCLEOTIDASE"/>
    <property type="match status" value="1"/>
</dbReference>
<evidence type="ECO:0000256" key="7">
    <source>
        <dbReference type="ARBA" id="ARBA00022842"/>
    </source>
</evidence>
<organism evidence="9 10">
    <name type="scientific">Clavelina lepadiformis</name>
    <name type="common">Light-bulb sea squirt</name>
    <name type="synonym">Ascidia lepadiformis</name>
    <dbReference type="NCBI Taxonomy" id="159417"/>
    <lineage>
        <taxon>Eukaryota</taxon>
        <taxon>Metazoa</taxon>
        <taxon>Chordata</taxon>
        <taxon>Tunicata</taxon>
        <taxon>Ascidiacea</taxon>
        <taxon>Aplousobranchia</taxon>
        <taxon>Clavelinidae</taxon>
        <taxon>Clavelina</taxon>
    </lineage>
</organism>
<accession>A0ABP0H336</accession>
<dbReference type="InterPro" id="IPR023214">
    <property type="entry name" value="HAD_sf"/>
</dbReference>
<evidence type="ECO:0000313" key="10">
    <source>
        <dbReference type="Proteomes" id="UP001642483"/>
    </source>
</evidence>
<evidence type="ECO:0000256" key="3">
    <source>
        <dbReference type="ARBA" id="ARBA00012643"/>
    </source>
</evidence>
<comment type="similarity">
    <text evidence="2">Belongs to the pyrimidine 5'-nucleotidase family.</text>
</comment>
<evidence type="ECO:0000313" key="9">
    <source>
        <dbReference type="EMBL" id="CAK8698405.1"/>
    </source>
</evidence>
<dbReference type="PANTHER" id="PTHR13045">
    <property type="entry name" value="5'-NUCLEOTIDASE"/>
    <property type="match status" value="1"/>
</dbReference>
<evidence type="ECO:0000256" key="4">
    <source>
        <dbReference type="ARBA" id="ARBA00022723"/>
    </source>
</evidence>
<evidence type="ECO:0000256" key="2">
    <source>
        <dbReference type="ARBA" id="ARBA00008389"/>
    </source>
</evidence>
<name>A0ABP0H336_CLALP</name>
<evidence type="ECO:0000256" key="8">
    <source>
        <dbReference type="ARBA" id="ARBA00023080"/>
    </source>
</evidence>
<proteinExistence type="inferred from homology"/>
<comment type="caution">
    <text evidence="9">The sequence shown here is derived from an EMBL/GenBank/DDBJ whole genome shotgun (WGS) entry which is preliminary data.</text>
</comment>
<protein>
    <recommendedName>
        <fullName evidence="3">5'-nucleotidase</fullName>
        <ecNumber evidence="3">3.1.3.5</ecNumber>
    </recommendedName>
</protein>
<dbReference type="EMBL" id="CAWYQH010000174">
    <property type="protein sequence ID" value="CAK8698405.1"/>
    <property type="molecule type" value="Genomic_DNA"/>
</dbReference>
<keyword evidence="7" id="KW-0460">Magnesium</keyword>
<keyword evidence="10" id="KW-1185">Reference proteome</keyword>
<evidence type="ECO:0000256" key="1">
    <source>
        <dbReference type="ARBA" id="ARBA00000815"/>
    </source>
</evidence>
<keyword evidence="6" id="KW-0378">Hydrolase</keyword>
<keyword evidence="4" id="KW-0479">Metal-binding</keyword>
<gene>
    <name evidence="9" type="ORF">CVLEPA_LOCUS31838</name>
</gene>
<dbReference type="EC" id="3.1.3.5" evidence="3"/>
<reference evidence="9 10" key="1">
    <citation type="submission" date="2024-02" db="EMBL/GenBank/DDBJ databases">
        <authorList>
            <person name="Daric V."/>
            <person name="Darras S."/>
        </authorList>
    </citation>
    <scope>NUCLEOTIDE SEQUENCE [LARGE SCALE GENOMIC DNA]</scope>
</reference>
<dbReference type="Gene3D" id="3.40.50.1000">
    <property type="entry name" value="HAD superfamily/HAD-like"/>
    <property type="match status" value="2"/>
</dbReference>
<dbReference type="InterPro" id="IPR036412">
    <property type="entry name" value="HAD-like_sf"/>
</dbReference>
<keyword evidence="5" id="KW-0547">Nucleotide-binding</keyword>
<keyword evidence="8" id="KW-0546">Nucleotide metabolism</keyword>
<dbReference type="Proteomes" id="UP001642483">
    <property type="component" value="Unassembled WGS sequence"/>
</dbReference>